<dbReference type="InterPro" id="IPR008279">
    <property type="entry name" value="PEP-util_enz_mobile_dom"/>
</dbReference>
<keyword evidence="12" id="KW-0963">Cytoplasm</keyword>
<dbReference type="InterPro" id="IPR050499">
    <property type="entry name" value="PEP-utilizing_PTS_enzyme"/>
</dbReference>
<evidence type="ECO:0000256" key="13">
    <source>
        <dbReference type="ARBA" id="ARBA00022597"/>
    </source>
</evidence>
<dbReference type="PROSITE" id="PS00369">
    <property type="entry name" value="PTS_HPR_HIS"/>
    <property type="match status" value="1"/>
</dbReference>
<dbReference type="PROSITE" id="PS51350">
    <property type="entry name" value="PTS_HPR_DOM"/>
    <property type="match status" value="1"/>
</dbReference>
<dbReference type="InterPro" id="IPR015813">
    <property type="entry name" value="Pyrv/PenolPyrv_kinase-like_dom"/>
</dbReference>
<keyword evidence="23" id="KW-1185">Reference proteome</keyword>
<evidence type="ECO:0000256" key="9">
    <source>
        <dbReference type="ARBA" id="ARBA00012232"/>
    </source>
</evidence>
<dbReference type="PANTHER" id="PTHR46244">
    <property type="entry name" value="PHOSPHOENOLPYRUVATE-PROTEIN PHOSPHOTRANSFERASE"/>
    <property type="match status" value="1"/>
</dbReference>
<evidence type="ECO:0000256" key="6">
    <source>
        <dbReference type="ARBA" id="ARBA00004496"/>
    </source>
</evidence>
<dbReference type="SUPFAM" id="SSF47831">
    <property type="entry name" value="Enzyme I of the PEP:sugar phosphotransferase system HPr-binding (sub)domain"/>
    <property type="match status" value="1"/>
</dbReference>
<evidence type="ECO:0000256" key="18">
    <source>
        <dbReference type="ARBA" id="ARBA00022842"/>
    </source>
</evidence>
<dbReference type="InterPro" id="IPR000121">
    <property type="entry name" value="PEP_util_C"/>
</dbReference>
<organism evidence="22 23">
    <name type="scientific">Cryptosporangium japonicum</name>
    <dbReference type="NCBI Taxonomy" id="80872"/>
    <lineage>
        <taxon>Bacteria</taxon>
        <taxon>Bacillati</taxon>
        <taxon>Actinomycetota</taxon>
        <taxon>Actinomycetes</taxon>
        <taxon>Cryptosporangiales</taxon>
        <taxon>Cryptosporangiaceae</taxon>
        <taxon>Cryptosporangium</taxon>
    </lineage>
</organism>
<evidence type="ECO:0000256" key="8">
    <source>
        <dbReference type="ARBA" id="ARBA00012095"/>
    </source>
</evidence>
<dbReference type="InterPro" id="IPR000032">
    <property type="entry name" value="HPr-like"/>
</dbReference>
<comment type="function">
    <text evidence="4">Component of the dihydroxyacetone kinase complex, which is responsible for the phosphoenolpyruvate (PEP)-dependent phosphorylation of dihydroxyacetone. DhaM serves as the phosphoryl donor. Is phosphorylated by phosphoenolpyruvate in an EI- and HPr-dependent reaction, and a phosphorelay system on histidine residues finally leads to phosphoryl transfer to DhaL and dihydroxyacetone.</text>
</comment>
<reference evidence="23" key="1">
    <citation type="journal article" date="2019" name="Int. J. Syst. Evol. Microbiol.">
        <title>The Global Catalogue of Microorganisms (GCM) 10K type strain sequencing project: providing services to taxonomists for standard genome sequencing and annotation.</title>
        <authorList>
            <consortium name="The Broad Institute Genomics Platform"/>
            <consortium name="The Broad Institute Genome Sequencing Center for Infectious Disease"/>
            <person name="Wu L."/>
            <person name="Ma J."/>
        </authorList>
    </citation>
    <scope>NUCLEOTIDE SEQUENCE [LARGE SCALE GENOMIC DNA]</scope>
    <source>
        <strain evidence="23">JCM 10425</strain>
    </source>
</reference>
<feature type="domain" description="PTS EIIA type-4" evidence="20">
    <location>
        <begin position="4"/>
        <end position="137"/>
    </location>
</feature>
<protein>
    <recommendedName>
        <fullName evidence="10">Phosphocarrier protein HPr</fullName>
        <ecNumber evidence="8">2.7.1.121</ecNumber>
        <ecNumber evidence="9">2.7.3.9</ecNumber>
    </recommendedName>
</protein>
<evidence type="ECO:0000259" key="21">
    <source>
        <dbReference type="PROSITE" id="PS51350"/>
    </source>
</evidence>
<evidence type="ECO:0000256" key="12">
    <source>
        <dbReference type="ARBA" id="ARBA00022490"/>
    </source>
</evidence>
<keyword evidence="18" id="KW-0460">Magnesium</keyword>
<dbReference type="Gene3D" id="1.10.274.10">
    <property type="entry name" value="PtsI, HPr-binding domain"/>
    <property type="match status" value="1"/>
</dbReference>
<evidence type="ECO:0000256" key="1">
    <source>
        <dbReference type="ARBA" id="ARBA00000683"/>
    </source>
</evidence>
<evidence type="ECO:0000256" key="19">
    <source>
        <dbReference type="ARBA" id="ARBA00046577"/>
    </source>
</evidence>
<evidence type="ECO:0000256" key="7">
    <source>
        <dbReference type="ARBA" id="ARBA00007837"/>
    </source>
</evidence>
<comment type="catalytic activity">
    <reaction evidence="1">
        <text>L-histidyl-[protein] + phosphoenolpyruvate = N(pros)-phospho-L-histidyl-[protein] + pyruvate</text>
        <dbReference type="Rhea" id="RHEA:23880"/>
        <dbReference type="Rhea" id="RHEA-COMP:9745"/>
        <dbReference type="Rhea" id="RHEA-COMP:9746"/>
        <dbReference type="ChEBI" id="CHEBI:15361"/>
        <dbReference type="ChEBI" id="CHEBI:29979"/>
        <dbReference type="ChEBI" id="CHEBI:58702"/>
        <dbReference type="ChEBI" id="CHEBI:64837"/>
        <dbReference type="EC" id="2.7.3.9"/>
    </reaction>
</comment>
<evidence type="ECO:0000256" key="3">
    <source>
        <dbReference type="ARBA" id="ARBA00001946"/>
    </source>
</evidence>
<feature type="domain" description="HPr" evidence="21">
    <location>
        <begin position="151"/>
        <end position="243"/>
    </location>
</feature>
<dbReference type="InterPro" id="IPR036618">
    <property type="entry name" value="PtsI_HPr-bd_sf"/>
</dbReference>
<dbReference type="InterPro" id="IPR008731">
    <property type="entry name" value="PTS_EIN"/>
</dbReference>
<gene>
    <name evidence="22" type="primary">ptsP</name>
    <name evidence="22" type="ORF">GCM10009539_33580</name>
</gene>
<keyword evidence="13" id="KW-0762">Sugar transport</keyword>
<dbReference type="InterPro" id="IPR035895">
    <property type="entry name" value="HPr-like_sf"/>
</dbReference>
<evidence type="ECO:0000256" key="2">
    <source>
        <dbReference type="ARBA" id="ARBA00001113"/>
    </source>
</evidence>
<dbReference type="EC" id="2.7.3.9" evidence="9"/>
<dbReference type="PRINTS" id="PR01736">
    <property type="entry name" value="PHPHTRNFRASE"/>
</dbReference>
<dbReference type="SUPFAM" id="SSF53062">
    <property type="entry name" value="PTS system fructose IIA component-like"/>
    <property type="match status" value="1"/>
</dbReference>
<dbReference type="InterPro" id="IPR012844">
    <property type="entry name" value="DhaM_N"/>
</dbReference>
<dbReference type="InterPro" id="IPR006318">
    <property type="entry name" value="PTS_EI-like"/>
</dbReference>
<dbReference type="EC" id="2.7.1.121" evidence="8"/>
<evidence type="ECO:0000256" key="11">
    <source>
        <dbReference type="ARBA" id="ARBA00022448"/>
    </source>
</evidence>
<evidence type="ECO:0000313" key="23">
    <source>
        <dbReference type="Proteomes" id="UP001500967"/>
    </source>
</evidence>
<dbReference type="Gene3D" id="3.50.30.10">
    <property type="entry name" value="Phosphohistidine domain"/>
    <property type="match status" value="1"/>
</dbReference>
<dbReference type="Gene3D" id="3.20.20.60">
    <property type="entry name" value="Phosphoenolpyruvate-binding domains"/>
    <property type="match status" value="1"/>
</dbReference>
<dbReference type="Pfam" id="PF00381">
    <property type="entry name" value="PTS-HPr"/>
    <property type="match status" value="1"/>
</dbReference>
<dbReference type="EMBL" id="BAAAGX010000014">
    <property type="protein sequence ID" value="GAA0245500.1"/>
    <property type="molecule type" value="Genomic_DNA"/>
</dbReference>
<dbReference type="InterPro" id="IPR004701">
    <property type="entry name" value="PTS_EIIA_man-typ"/>
</dbReference>
<accession>A0ABP3DWU8</accession>
<comment type="subunit">
    <text evidence="19">Homodimer. The dihydroxyacetone kinase complex is composed of a homodimer of DhaM, a homodimer of DhaK and the subunit DhaL.</text>
</comment>
<name>A0ABP3DWU8_9ACTN</name>
<dbReference type="Pfam" id="PF00391">
    <property type="entry name" value="PEP-utilizers"/>
    <property type="match status" value="1"/>
</dbReference>
<dbReference type="SUPFAM" id="SSF51621">
    <property type="entry name" value="Phosphoenolpyruvate/pyruvate domain"/>
    <property type="match status" value="1"/>
</dbReference>
<dbReference type="InterPro" id="IPR001020">
    <property type="entry name" value="PTS_HPr_His_P_site"/>
</dbReference>
<comment type="caution">
    <text evidence="22">The sequence shown here is derived from an EMBL/GenBank/DDBJ whole genome shotgun (WGS) entry which is preliminary data.</text>
</comment>
<dbReference type="Pfam" id="PF05524">
    <property type="entry name" value="PEP-utilisers_N"/>
    <property type="match status" value="1"/>
</dbReference>
<comment type="subcellular location">
    <subcellularLocation>
        <location evidence="6">Cytoplasm</location>
    </subcellularLocation>
</comment>
<evidence type="ECO:0000256" key="15">
    <source>
        <dbReference type="ARBA" id="ARBA00022683"/>
    </source>
</evidence>
<dbReference type="PANTHER" id="PTHR46244:SF6">
    <property type="entry name" value="PHOSPHOENOLPYRUVATE-PROTEIN PHOSPHOTRANSFERASE"/>
    <property type="match status" value="1"/>
</dbReference>
<evidence type="ECO:0000256" key="16">
    <source>
        <dbReference type="ARBA" id="ARBA00022723"/>
    </source>
</evidence>
<keyword evidence="11" id="KW-0813">Transport</keyword>
<dbReference type="Pfam" id="PF02896">
    <property type="entry name" value="PEP-utilizers_C"/>
    <property type="match status" value="1"/>
</dbReference>
<evidence type="ECO:0000256" key="4">
    <source>
        <dbReference type="ARBA" id="ARBA00002788"/>
    </source>
</evidence>
<evidence type="ECO:0000256" key="14">
    <source>
        <dbReference type="ARBA" id="ARBA00022679"/>
    </source>
</evidence>
<dbReference type="InterPro" id="IPR036662">
    <property type="entry name" value="PTS_EIIA_man-typ_sf"/>
</dbReference>
<keyword evidence="14" id="KW-0808">Transferase</keyword>
<proteinExistence type="inferred from homology"/>
<keyword evidence="16" id="KW-0479">Metal-binding</keyword>
<dbReference type="Proteomes" id="UP001500967">
    <property type="component" value="Unassembled WGS sequence"/>
</dbReference>
<keyword evidence="15" id="KW-0598">Phosphotransferase system</keyword>
<evidence type="ECO:0000256" key="17">
    <source>
        <dbReference type="ARBA" id="ARBA00022777"/>
    </source>
</evidence>
<dbReference type="InterPro" id="IPR023151">
    <property type="entry name" value="PEP_util_CS"/>
</dbReference>
<dbReference type="NCBIfam" id="TIGR02364">
    <property type="entry name" value="dha_pts"/>
    <property type="match status" value="1"/>
</dbReference>
<keyword evidence="17" id="KW-0418">Kinase</keyword>
<dbReference type="CDD" id="cd00367">
    <property type="entry name" value="PTS-HPr_like"/>
    <property type="match status" value="1"/>
</dbReference>
<dbReference type="SUPFAM" id="SSF52009">
    <property type="entry name" value="Phosphohistidine domain"/>
    <property type="match status" value="1"/>
</dbReference>
<dbReference type="InterPro" id="IPR036637">
    <property type="entry name" value="Phosphohistidine_dom_sf"/>
</dbReference>
<evidence type="ECO:0000256" key="5">
    <source>
        <dbReference type="ARBA" id="ARBA00003681"/>
    </source>
</evidence>
<dbReference type="InterPro" id="IPR040442">
    <property type="entry name" value="Pyrv_kinase-like_dom_sf"/>
</dbReference>
<dbReference type="PROSITE" id="PS51096">
    <property type="entry name" value="PTS_EIIA_TYPE_4"/>
    <property type="match status" value="1"/>
</dbReference>
<dbReference type="Gene3D" id="3.30.1340.10">
    <property type="entry name" value="HPr-like"/>
    <property type="match status" value="1"/>
</dbReference>
<evidence type="ECO:0000259" key="20">
    <source>
        <dbReference type="PROSITE" id="PS51096"/>
    </source>
</evidence>
<dbReference type="Gene3D" id="3.40.50.510">
    <property type="entry name" value="Phosphotransferase system, mannose-type IIA component"/>
    <property type="match status" value="1"/>
</dbReference>
<comment type="cofactor">
    <cofactor evidence="3">
        <name>Mg(2+)</name>
        <dbReference type="ChEBI" id="CHEBI:18420"/>
    </cofactor>
</comment>
<evidence type="ECO:0000313" key="22">
    <source>
        <dbReference type="EMBL" id="GAA0245500.1"/>
    </source>
</evidence>
<dbReference type="PROSITE" id="PS00742">
    <property type="entry name" value="PEP_ENZYMES_2"/>
    <property type="match status" value="1"/>
</dbReference>
<comment type="catalytic activity">
    <reaction evidence="2">
        <text>dihydroxyacetone + phosphoenolpyruvate = dihydroxyacetone phosphate + pyruvate</text>
        <dbReference type="Rhea" id="RHEA:18381"/>
        <dbReference type="ChEBI" id="CHEBI:15361"/>
        <dbReference type="ChEBI" id="CHEBI:16016"/>
        <dbReference type="ChEBI" id="CHEBI:57642"/>
        <dbReference type="ChEBI" id="CHEBI:58702"/>
        <dbReference type="EC" id="2.7.1.121"/>
    </reaction>
</comment>
<dbReference type="Pfam" id="PF03610">
    <property type="entry name" value="EIIA-man"/>
    <property type="match status" value="1"/>
</dbReference>
<comment type="similarity">
    <text evidence="7">Belongs to the PEP-utilizing enzyme family.</text>
</comment>
<sequence>MSETVGIVVVSHSRALAEAAVRLAGEMAQGAPVRIGVAAGLGDDTFGTDAVAIADTITEVSGPAGVVVLMDLGSALLSAEMALEMLDDDGRDRVILSPAPLVEGLVGAVVAAAGGADRAGVAAEAAAGLLPKSEHLAPAPSAPSASFVDAPLTGAFVVTDPQGLHARPAAALVGVVRQVGVPAELRNRTTGAGPVPAGSLSRVATLGALAGHEIEVLVPPGEEAALARILAGAAEIFAAFPSSASGTVDDSSGPSGAAPSGALAASPGVVVGVVRRFGGRAEPAGPRGGPVDAAAERRRLENALTAVSAEVTAVRDRATTEVGAAEAAIFDAHLLLLDDPELRSAAATRIAAGADAETAWAEAIGAAESEWRALADPYLRARAEDLAALRTQVRTALAPSSGPEPAGDASAVLVADGLTPVDAVRIEAAGVVLAHGSPTAHSVLLLRARGIPAVVAAGDAVLDVADGTPIAFDGSTGELVVDPAPDVVERFGAARGEAAGRRRAAAAGAHRPARTIDGVEVRVGANLAGLADATAAAAAGADLAGLVRTEFLFLDRGTAPDVDEQTEAYRALADALDGRRLTLRTLDVGGDKPLAYAPVPASDNPFLGVRGLRFSLLRPDLFAAQLTAIVRVAHETPVTVLFPMVTTVDELAAARAALDEAVRAEKRGTPPGLEVAAMVEVPSAALKAAALAPLVDEFSVGTNDLTQYTLAAARGDEGVAALGTPWDPGVLRLVGAVCRAAGPSTRVSVCGEFASEPGAAAALIGLGVRELSVAPALVPAVKLAVRETTTSEAARTAAEALNAPTAAKAQAFFSPSTQP</sequence>
<comment type="function">
    <text evidence="5">General (non sugar-specific) component of the phosphoenolpyruvate-dependent sugar phosphotransferase system (sugar PTS). This major carbohydrate active-transport system catalyzes the phosphorylation of incoming sugar substrates concomitantly with their translocation across the cell membrane. The phosphoryl group from phosphoenolpyruvate (PEP) is transferred to the phosphoryl carrier protein HPr by enzyme I. Phospho-HPr then transfers it to the PTS EIIA domain.</text>
</comment>
<dbReference type="NCBIfam" id="TIGR01417">
    <property type="entry name" value="PTS_I_fam"/>
    <property type="match status" value="1"/>
</dbReference>
<dbReference type="RefSeq" id="WP_344649773.1">
    <property type="nucleotide sequence ID" value="NZ_BAAAGX010000014.1"/>
</dbReference>
<evidence type="ECO:0000256" key="10">
    <source>
        <dbReference type="ARBA" id="ARBA00020422"/>
    </source>
</evidence>
<dbReference type="SUPFAM" id="SSF55594">
    <property type="entry name" value="HPr-like"/>
    <property type="match status" value="1"/>
</dbReference>